<gene>
    <name evidence="1" type="ORF">FK219_004400</name>
</gene>
<dbReference type="InterPro" id="IPR025639">
    <property type="entry name" value="DruA"/>
</dbReference>
<dbReference type="EMBL" id="VIKT02000005">
    <property type="protein sequence ID" value="NHF62486.1"/>
    <property type="molecule type" value="Genomic_DNA"/>
</dbReference>
<reference evidence="1 2" key="1">
    <citation type="submission" date="2019-06" db="EMBL/GenBank/DDBJ databases">
        <authorList>
            <person name="De-Chao Zhang Q."/>
        </authorList>
    </citation>
    <scope>NUCLEOTIDE SEQUENCE [LARGE SCALE GENOMIC DNA]</scope>
    <source>
        <strain evidence="1 2">KN1116</strain>
    </source>
</reference>
<dbReference type="AlphaFoldDB" id="A0A9E5JP72"/>
<name>A0A9E5JP72_9MICO</name>
<protein>
    <submittedName>
        <fullName evidence="1">DUF4338 domain-containing protein</fullName>
    </submittedName>
</protein>
<proteinExistence type="predicted"/>
<keyword evidence="2" id="KW-1185">Reference proteome</keyword>
<reference evidence="1 2" key="2">
    <citation type="submission" date="2020-03" db="EMBL/GenBank/DDBJ databases">
        <title>Chryseoglobus sp. isolated from a deep-sea seamount.</title>
        <authorList>
            <person name="Zhang D.-C."/>
        </authorList>
    </citation>
    <scope>NUCLEOTIDE SEQUENCE [LARGE SCALE GENOMIC DNA]</scope>
    <source>
        <strain evidence="1 2">KN1116</strain>
    </source>
</reference>
<dbReference type="Pfam" id="PF14236">
    <property type="entry name" value="DruA"/>
    <property type="match status" value="1"/>
</dbReference>
<dbReference type="Proteomes" id="UP000818266">
    <property type="component" value="Unassembled WGS sequence"/>
</dbReference>
<dbReference type="RefSeq" id="WP_152583214.1">
    <property type="nucleotide sequence ID" value="NZ_VIKT02000005.1"/>
</dbReference>
<comment type="caution">
    <text evidence="1">The sequence shown here is derived from an EMBL/GenBank/DDBJ whole genome shotgun (WGS) entry which is preliminary data.</text>
</comment>
<dbReference type="OrthoDB" id="6637466at2"/>
<evidence type="ECO:0000313" key="2">
    <source>
        <dbReference type="Proteomes" id="UP000818266"/>
    </source>
</evidence>
<sequence length="400" mass="44779">MDAAEAVPIAQNVVAGREKVANELRSALFQHLRDQGFKLTDRGLIVPVSTDKDSVRNLHAESVAAQRDRAHGALAKLDTRFARRLRAGSDLNPADIKPRLEILPTGRSENALLWRWCSLHWTIPVSSGYGRRIRALVVDEAHGDAVIGLIGLADPVFALGVRDKEIGWSRDQRMTKLASVMDAFVLGAVPPYSHLLGGKLLASLLQSRTLSDAFRERYGHRTTLISERDPDAHLALITTTSALGRSSVYNRVRRMDGSLVLRPVGFTKGSGDFHLSGAIYDRLAAFAMSDTELGESQRHEKWGRGFRNRREVIQKAMSSLGLNSHGMRVHGVHRQVFVSELASNSLAWLRGDDAELDWQTLEVDEIAAWWRTRWAIERSKTDHEWSVFDPSDWTLYPQTH</sequence>
<accession>A0A9E5JP72</accession>
<organism evidence="1 2">
    <name type="scientific">Microcella pacifica</name>
    <dbReference type="NCBI Taxonomy" id="2591847"/>
    <lineage>
        <taxon>Bacteria</taxon>
        <taxon>Bacillati</taxon>
        <taxon>Actinomycetota</taxon>
        <taxon>Actinomycetes</taxon>
        <taxon>Micrococcales</taxon>
        <taxon>Microbacteriaceae</taxon>
        <taxon>Microcella</taxon>
    </lineage>
</organism>
<evidence type="ECO:0000313" key="1">
    <source>
        <dbReference type="EMBL" id="NHF62486.1"/>
    </source>
</evidence>